<dbReference type="EMBL" id="RHFK02000004">
    <property type="protein sequence ID" value="TWW77763.1"/>
    <property type="molecule type" value="Genomic_DNA"/>
</dbReference>
<sequence>MLGCWRINLMERAEDGRRRGGGANEEQREPTRSELLSPPWGSRLRERTRIRTPLAPVLGFLGCVCLWPAGGGVEHNWVQLALQVVPPCQCGGVCSCWESVCWSSVGAWFGSLVLAPVPVFLLPWRATPVPELPVFLEGLSCCCSVSPGGPLPPPLQSRRTASALSVSGHVREASVLRRTPESSPVQEDCSVLRTRRCSEFPAVQGDCVWFGDSPMDLGRADAAFRSPCGPGGLFLLMCAPLPCGWGPWPLHHCVLACVRVRCHLVS</sequence>
<proteinExistence type="predicted"/>
<evidence type="ECO:0000313" key="2">
    <source>
        <dbReference type="EMBL" id="TWW77763.1"/>
    </source>
</evidence>
<reference evidence="2 3" key="1">
    <citation type="submission" date="2019-04" db="EMBL/GenBank/DDBJ databases">
        <title>Chromosome genome assembly for Takifugu flavidus.</title>
        <authorList>
            <person name="Xiao S."/>
        </authorList>
    </citation>
    <scope>NUCLEOTIDE SEQUENCE [LARGE SCALE GENOMIC DNA]</scope>
    <source>
        <strain evidence="2">HTHZ2018</strain>
        <tissue evidence="2">Muscle</tissue>
    </source>
</reference>
<accession>A0A5C6PE37</accession>
<dbReference type="Proteomes" id="UP000324091">
    <property type="component" value="Chromosome 12"/>
</dbReference>
<organism evidence="2 3">
    <name type="scientific">Takifugu flavidus</name>
    <name type="common">sansaifugu</name>
    <dbReference type="NCBI Taxonomy" id="433684"/>
    <lineage>
        <taxon>Eukaryota</taxon>
        <taxon>Metazoa</taxon>
        <taxon>Chordata</taxon>
        <taxon>Craniata</taxon>
        <taxon>Vertebrata</taxon>
        <taxon>Euteleostomi</taxon>
        <taxon>Actinopterygii</taxon>
        <taxon>Neopterygii</taxon>
        <taxon>Teleostei</taxon>
        <taxon>Neoteleostei</taxon>
        <taxon>Acanthomorphata</taxon>
        <taxon>Eupercaria</taxon>
        <taxon>Tetraodontiformes</taxon>
        <taxon>Tetradontoidea</taxon>
        <taxon>Tetraodontidae</taxon>
        <taxon>Takifugu</taxon>
    </lineage>
</organism>
<protein>
    <submittedName>
        <fullName evidence="2">Uncharacterized protein</fullName>
    </submittedName>
</protein>
<feature type="region of interest" description="Disordered" evidence="1">
    <location>
        <begin position="16"/>
        <end position="39"/>
    </location>
</feature>
<name>A0A5C6PE37_9TELE</name>
<evidence type="ECO:0000313" key="3">
    <source>
        <dbReference type="Proteomes" id="UP000324091"/>
    </source>
</evidence>
<keyword evidence="3" id="KW-1185">Reference proteome</keyword>
<comment type="caution">
    <text evidence="2">The sequence shown here is derived from an EMBL/GenBank/DDBJ whole genome shotgun (WGS) entry which is preliminary data.</text>
</comment>
<evidence type="ECO:0000256" key="1">
    <source>
        <dbReference type="SAM" id="MobiDB-lite"/>
    </source>
</evidence>
<dbReference type="AlphaFoldDB" id="A0A5C6PE37"/>
<gene>
    <name evidence="2" type="ORF">D4764_12G0011530</name>
</gene>